<dbReference type="PANTHER" id="PTHR30469">
    <property type="entry name" value="MULTIDRUG RESISTANCE PROTEIN MDTA"/>
    <property type="match status" value="1"/>
</dbReference>
<dbReference type="InterPro" id="IPR006143">
    <property type="entry name" value="RND_pump_MFP"/>
</dbReference>
<dbReference type="Pfam" id="PF25954">
    <property type="entry name" value="Beta-barrel_RND_2"/>
    <property type="match status" value="1"/>
</dbReference>
<dbReference type="PANTHER" id="PTHR30469:SF20">
    <property type="entry name" value="EFFLUX RND TRANSPORTER PERIPLASMIC ADAPTOR SUBUNIT"/>
    <property type="match status" value="1"/>
</dbReference>
<dbReference type="GO" id="GO:0015562">
    <property type="term" value="F:efflux transmembrane transporter activity"/>
    <property type="evidence" value="ECO:0007669"/>
    <property type="project" value="TreeGrafter"/>
</dbReference>
<feature type="domain" description="CusB-like beta-barrel" evidence="3">
    <location>
        <begin position="220"/>
        <end position="280"/>
    </location>
</feature>
<dbReference type="Pfam" id="PF25967">
    <property type="entry name" value="RND-MFP_C"/>
    <property type="match status" value="1"/>
</dbReference>
<comment type="similarity">
    <text evidence="1">Belongs to the membrane fusion protein (MFP) (TC 8.A.1) family.</text>
</comment>
<dbReference type="AlphaFoldDB" id="A0A4S3M5D1"/>
<dbReference type="GO" id="GO:1990281">
    <property type="term" value="C:efflux pump complex"/>
    <property type="evidence" value="ECO:0007669"/>
    <property type="project" value="TreeGrafter"/>
</dbReference>
<dbReference type="Proteomes" id="UP000306113">
    <property type="component" value="Unassembled WGS sequence"/>
</dbReference>
<comment type="caution">
    <text evidence="5">The sequence shown here is derived from an EMBL/GenBank/DDBJ whole genome shotgun (WGS) entry which is preliminary data.</text>
</comment>
<feature type="coiled-coil region" evidence="2">
    <location>
        <begin position="142"/>
        <end position="169"/>
    </location>
</feature>
<reference evidence="5 6" key="1">
    <citation type="submission" date="2019-04" db="EMBL/GenBank/DDBJ databases">
        <title>Draft genome sequence of Youngimonas vesicularis.</title>
        <authorList>
            <person name="Hameed A."/>
        </authorList>
    </citation>
    <scope>NUCLEOTIDE SEQUENCE [LARGE SCALE GENOMIC DNA]</scope>
    <source>
        <strain evidence="5 6">CC-AMW-E</strain>
    </source>
</reference>
<evidence type="ECO:0000256" key="2">
    <source>
        <dbReference type="SAM" id="Coils"/>
    </source>
</evidence>
<proteinExistence type="inferred from homology"/>
<evidence type="ECO:0000259" key="4">
    <source>
        <dbReference type="Pfam" id="PF25967"/>
    </source>
</evidence>
<name>A0A4S3M5D1_9RHOB</name>
<evidence type="ECO:0000259" key="3">
    <source>
        <dbReference type="Pfam" id="PF25954"/>
    </source>
</evidence>
<dbReference type="Gene3D" id="2.40.420.20">
    <property type="match status" value="1"/>
</dbReference>
<accession>A0A4S3M5D1</accession>
<dbReference type="InterPro" id="IPR058792">
    <property type="entry name" value="Beta-barrel_RND_2"/>
</dbReference>
<evidence type="ECO:0000313" key="5">
    <source>
        <dbReference type="EMBL" id="THD71820.1"/>
    </source>
</evidence>
<evidence type="ECO:0000313" key="6">
    <source>
        <dbReference type="Proteomes" id="UP000306113"/>
    </source>
</evidence>
<gene>
    <name evidence="5" type="ORF">E7681_17065</name>
</gene>
<dbReference type="Gene3D" id="2.40.30.170">
    <property type="match status" value="1"/>
</dbReference>
<dbReference type="Gene3D" id="1.10.287.470">
    <property type="entry name" value="Helix hairpin bin"/>
    <property type="match status" value="1"/>
</dbReference>
<dbReference type="RefSeq" id="WP_136340465.1">
    <property type="nucleotide sequence ID" value="NZ_SSMD01000010.1"/>
</dbReference>
<dbReference type="InterPro" id="IPR058627">
    <property type="entry name" value="MdtA-like_C"/>
</dbReference>
<dbReference type="Gene3D" id="2.40.50.100">
    <property type="match status" value="1"/>
</dbReference>
<protein>
    <submittedName>
        <fullName evidence="5">Efflux RND transporter periplasmic adaptor subunit</fullName>
    </submittedName>
</protein>
<sequence length="359" mass="38426">MKRLSIALAVIIALIGLGGTAWFTNMNALAQQEDAGAPPTEAAVAVPMQVVQAGDGLAARSFIGRVEAQRTVDIAFQIGGQIVEIGPTEGERVAAGTLIATLDDVNFRLALERAEAVVDLARSEEARVSELVERAAAPRAQLDRARAELRQAEVAVAEAQRALEQTRISAPFEAIVARRLIETYSNVTPAVPVLRLQDVSTLMVAISLPEDLAVLASTAPEDYEAVARFPALPDAAMPLDLARFVTEADPVAQTYAVKFALREPDPRILPGMTATVELRPRQRVDAVMVPVSAVDTFSGAAPRVWVVDEESRAHPREVSLGLPQGDRIPVLSGVTPGARIVAAGWWQMRDGVLVRPAMF</sequence>
<dbReference type="EMBL" id="SSMD01000010">
    <property type="protein sequence ID" value="THD71820.1"/>
    <property type="molecule type" value="Genomic_DNA"/>
</dbReference>
<feature type="domain" description="Multidrug resistance protein MdtA-like C-terminal permuted SH3" evidence="4">
    <location>
        <begin position="285"/>
        <end position="343"/>
    </location>
</feature>
<evidence type="ECO:0000256" key="1">
    <source>
        <dbReference type="ARBA" id="ARBA00009477"/>
    </source>
</evidence>
<dbReference type="SUPFAM" id="SSF111369">
    <property type="entry name" value="HlyD-like secretion proteins"/>
    <property type="match status" value="1"/>
</dbReference>
<dbReference type="NCBIfam" id="TIGR01730">
    <property type="entry name" value="RND_mfp"/>
    <property type="match status" value="1"/>
</dbReference>
<keyword evidence="2" id="KW-0175">Coiled coil</keyword>
<keyword evidence="6" id="KW-1185">Reference proteome</keyword>
<organism evidence="5 6">
    <name type="scientific">Thalassobius vesicularis</name>
    <dbReference type="NCBI Taxonomy" id="1294297"/>
    <lineage>
        <taxon>Bacteria</taxon>
        <taxon>Pseudomonadati</taxon>
        <taxon>Pseudomonadota</taxon>
        <taxon>Alphaproteobacteria</taxon>
        <taxon>Rhodobacterales</taxon>
        <taxon>Roseobacteraceae</taxon>
        <taxon>Thalassovita</taxon>
    </lineage>
</organism>
<dbReference type="OrthoDB" id="9813967at2"/>